<evidence type="ECO:0000313" key="2">
    <source>
        <dbReference type="EMBL" id="KAL0631130.1"/>
    </source>
</evidence>
<keyword evidence="3" id="KW-1185">Reference proteome</keyword>
<feature type="region of interest" description="Disordered" evidence="1">
    <location>
        <begin position="1"/>
        <end position="48"/>
    </location>
</feature>
<dbReference type="Proteomes" id="UP001447188">
    <property type="component" value="Unassembled WGS sequence"/>
</dbReference>
<organism evidence="2 3">
    <name type="scientific">Discina gigas</name>
    <dbReference type="NCBI Taxonomy" id="1032678"/>
    <lineage>
        <taxon>Eukaryota</taxon>
        <taxon>Fungi</taxon>
        <taxon>Dikarya</taxon>
        <taxon>Ascomycota</taxon>
        <taxon>Pezizomycotina</taxon>
        <taxon>Pezizomycetes</taxon>
        <taxon>Pezizales</taxon>
        <taxon>Discinaceae</taxon>
        <taxon>Discina</taxon>
    </lineage>
</organism>
<evidence type="ECO:0000256" key="1">
    <source>
        <dbReference type="SAM" id="MobiDB-lite"/>
    </source>
</evidence>
<evidence type="ECO:0000313" key="3">
    <source>
        <dbReference type="Proteomes" id="UP001447188"/>
    </source>
</evidence>
<dbReference type="EMBL" id="JBBBZM010000295">
    <property type="protein sequence ID" value="KAL0631130.1"/>
    <property type="molecule type" value="Genomic_DNA"/>
</dbReference>
<reference evidence="2 3" key="1">
    <citation type="submission" date="2024-02" db="EMBL/GenBank/DDBJ databases">
        <title>Discinaceae phylogenomics.</title>
        <authorList>
            <person name="Dirks A.C."/>
            <person name="James T.Y."/>
        </authorList>
    </citation>
    <scope>NUCLEOTIDE SEQUENCE [LARGE SCALE GENOMIC DNA]</scope>
    <source>
        <strain evidence="2 3">ACD0624</strain>
    </source>
</reference>
<feature type="compositionally biased region" description="Polar residues" evidence="1">
    <location>
        <begin position="38"/>
        <end position="48"/>
    </location>
</feature>
<feature type="compositionally biased region" description="Basic and acidic residues" evidence="1">
    <location>
        <begin position="21"/>
        <end position="32"/>
    </location>
</feature>
<gene>
    <name evidence="2" type="ORF">Q9L58_010014</name>
</gene>
<proteinExistence type="predicted"/>
<protein>
    <submittedName>
        <fullName evidence="2">Uncharacterized protein</fullName>
    </submittedName>
</protein>
<sequence>MQEPLPSIPDASRDYNTASPGEKEQPGDDTTPHRHNLAASTTLGRRNMVDRSSSYPQCNLTILQPGLRCWTPFRVLLQDAGKLPLDLLLYSVYQQYTVRKLLRKDDRPCKGLLLTAVRNMQAQTGTGLQCIVDLRNLIINDPIQLEKWRETDLSNTLMQPVSGSVKNWKPCNINSGYKHWAKEQTCYTHKDRKRKRE</sequence>
<name>A0ABR3G5C2_9PEZI</name>
<accession>A0ABR3G5C2</accession>
<comment type="caution">
    <text evidence="2">The sequence shown here is derived from an EMBL/GenBank/DDBJ whole genome shotgun (WGS) entry which is preliminary data.</text>
</comment>